<sequence>MNDLWSYLQNEVVAGNRRPLVVGPSGVGKSASVLSFAASLDRVEWSVIWIHLGVVSSCLVMRTKKWWRLVDLNEYMSVLPRVADEKLFVFVDGYKNCKTHEEILPNILARLCEEDRLVVCSPMAALGKRNAQNDALLRIKAYFMSIWKPSPTTLFMHKLDAASVYMYNEVNAEDGCGEEGHNDEEKRNHALKLKFYYAGGSCRFMFQFTATKVKEILHMALVSTKKLDLSRYCCGFYHSDTTNTFSGMQRAARDHHPRLSPVSSFAVSHLAEDSEEIVISELVVRFDDSDDDPPVDRFVFEWLFFASVSNRKLKLFGIGGCVDVLPQARVLQFNPKKGFRKLTGMITRCYADNTYDIVYAGGERDTRIADLIQDRDGEKNQFEKASRAEQRRL</sequence>
<reference evidence="1 2" key="1">
    <citation type="journal article" date="2006" name="Science">
        <title>Phytophthora genome sequences uncover evolutionary origins and mechanisms of pathogenesis.</title>
        <authorList>
            <person name="Tyler B.M."/>
            <person name="Tripathy S."/>
            <person name="Zhang X."/>
            <person name="Dehal P."/>
            <person name="Jiang R.H."/>
            <person name="Aerts A."/>
            <person name="Arredondo F.D."/>
            <person name="Baxter L."/>
            <person name="Bensasson D."/>
            <person name="Beynon J.L."/>
            <person name="Chapman J."/>
            <person name="Damasceno C.M."/>
            <person name="Dorrance A.E."/>
            <person name="Dou D."/>
            <person name="Dickerman A.W."/>
            <person name="Dubchak I.L."/>
            <person name="Garbelotto M."/>
            <person name="Gijzen M."/>
            <person name="Gordon S.G."/>
            <person name="Govers F."/>
            <person name="Grunwald N.J."/>
            <person name="Huang W."/>
            <person name="Ivors K.L."/>
            <person name="Jones R.W."/>
            <person name="Kamoun S."/>
            <person name="Krampis K."/>
            <person name="Lamour K.H."/>
            <person name="Lee M.K."/>
            <person name="McDonald W.H."/>
            <person name="Medina M."/>
            <person name="Meijer H.J."/>
            <person name="Nordberg E.K."/>
            <person name="Maclean D.J."/>
            <person name="Ospina-Giraldo M.D."/>
            <person name="Morris P.F."/>
            <person name="Phuntumart V."/>
            <person name="Putnam N.H."/>
            <person name="Rash S."/>
            <person name="Rose J.K."/>
            <person name="Sakihama Y."/>
            <person name="Salamov A.A."/>
            <person name="Savidor A."/>
            <person name="Scheuring C.F."/>
            <person name="Smith B.M."/>
            <person name="Sobral B.W."/>
            <person name="Terry A."/>
            <person name="Torto-Alalibo T.A."/>
            <person name="Win J."/>
            <person name="Xu Z."/>
            <person name="Zhang H."/>
            <person name="Grigoriev I.V."/>
            <person name="Rokhsar D.S."/>
            <person name="Boore J.L."/>
        </authorList>
    </citation>
    <scope>NUCLEOTIDE SEQUENCE [LARGE SCALE GENOMIC DNA]</scope>
    <source>
        <strain evidence="1 2">P6497</strain>
    </source>
</reference>
<protein>
    <submittedName>
        <fullName evidence="1">Uncharacterized protein</fullName>
    </submittedName>
</protein>
<organism evidence="1 2">
    <name type="scientific">Phytophthora sojae (strain P6497)</name>
    <name type="common">Soybean stem and root rot agent</name>
    <name type="synonym">Phytophthora megasperma f. sp. glycines</name>
    <dbReference type="NCBI Taxonomy" id="1094619"/>
    <lineage>
        <taxon>Eukaryota</taxon>
        <taxon>Sar</taxon>
        <taxon>Stramenopiles</taxon>
        <taxon>Oomycota</taxon>
        <taxon>Peronosporomycetes</taxon>
        <taxon>Peronosporales</taxon>
        <taxon>Peronosporaceae</taxon>
        <taxon>Phytophthora</taxon>
    </lineage>
</organism>
<dbReference type="InterPro" id="IPR027417">
    <property type="entry name" value="P-loop_NTPase"/>
</dbReference>
<name>G4YXD0_PHYSP</name>
<dbReference type="SUPFAM" id="SSF52540">
    <property type="entry name" value="P-loop containing nucleoside triphosphate hydrolases"/>
    <property type="match status" value="1"/>
</dbReference>
<dbReference type="RefSeq" id="XP_009521452.1">
    <property type="nucleotide sequence ID" value="XM_009523157.1"/>
</dbReference>
<dbReference type="GeneID" id="20641501"/>
<accession>G4YXD0</accession>
<dbReference type="EMBL" id="JH159152">
    <property type="protein sequence ID" value="EGZ26164.1"/>
    <property type="molecule type" value="Genomic_DNA"/>
</dbReference>
<evidence type="ECO:0000313" key="1">
    <source>
        <dbReference type="EMBL" id="EGZ26164.1"/>
    </source>
</evidence>
<evidence type="ECO:0000313" key="2">
    <source>
        <dbReference type="Proteomes" id="UP000002640"/>
    </source>
</evidence>
<dbReference type="Proteomes" id="UP000002640">
    <property type="component" value="Unassembled WGS sequence"/>
</dbReference>
<dbReference type="KEGG" id="psoj:PHYSODRAFT_297526"/>
<dbReference type="InParanoid" id="G4YXD0"/>
<keyword evidence="2" id="KW-1185">Reference proteome</keyword>
<gene>
    <name evidence="1" type="ORF">PHYSODRAFT_297526</name>
</gene>
<proteinExistence type="predicted"/>
<dbReference type="AlphaFoldDB" id="G4YXD0"/>